<evidence type="ECO:0000313" key="1">
    <source>
        <dbReference type="EMBL" id="RVT98171.1"/>
    </source>
</evidence>
<organism evidence="1 2">
    <name type="scientific">Mucilaginibacter limnophilus</name>
    <dbReference type="NCBI Taxonomy" id="1932778"/>
    <lineage>
        <taxon>Bacteria</taxon>
        <taxon>Pseudomonadati</taxon>
        <taxon>Bacteroidota</taxon>
        <taxon>Sphingobacteriia</taxon>
        <taxon>Sphingobacteriales</taxon>
        <taxon>Sphingobacteriaceae</taxon>
        <taxon>Mucilaginibacter</taxon>
    </lineage>
</organism>
<reference evidence="1 2" key="1">
    <citation type="submission" date="2019-01" db="EMBL/GenBank/DDBJ databases">
        <authorList>
            <person name="Chen W.-M."/>
        </authorList>
    </citation>
    <scope>NUCLEOTIDE SEQUENCE [LARGE SCALE GENOMIC DNA]</scope>
    <source>
        <strain evidence="1 2">YBJ-36</strain>
    </source>
</reference>
<evidence type="ECO:0000313" key="2">
    <source>
        <dbReference type="Proteomes" id="UP000282759"/>
    </source>
</evidence>
<accession>A0A3S2UZZ6</accession>
<dbReference type="AlphaFoldDB" id="A0A3S2UZZ6"/>
<dbReference type="Proteomes" id="UP000282759">
    <property type="component" value="Unassembled WGS sequence"/>
</dbReference>
<proteinExistence type="predicted"/>
<gene>
    <name evidence="1" type="ORF">EOD41_17520</name>
</gene>
<sequence length="96" mass="10399">MSWIGETFAGIESKKAALSVKKALKVGSKSLLLKNHSGNNGFTTIKSEKVSNGIVLPDVFVQPFILQVCSINTLPLTGTSGDCLKKQILFPHHGFW</sequence>
<keyword evidence="2" id="KW-1185">Reference proteome</keyword>
<dbReference type="EMBL" id="SACK01000009">
    <property type="protein sequence ID" value="RVT98171.1"/>
    <property type="molecule type" value="Genomic_DNA"/>
</dbReference>
<name>A0A3S2UZZ6_9SPHI</name>
<protein>
    <submittedName>
        <fullName evidence="1">Uncharacterized protein</fullName>
    </submittedName>
</protein>
<comment type="caution">
    <text evidence="1">The sequence shown here is derived from an EMBL/GenBank/DDBJ whole genome shotgun (WGS) entry which is preliminary data.</text>
</comment>